<evidence type="ECO:0000313" key="2">
    <source>
        <dbReference type="EMBL" id="MDQ0174392.1"/>
    </source>
</evidence>
<keyword evidence="3" id="KW-1185">Reference proteome</keyword>
<organism evidence="2 3">
    <name type="scientific">Bacillus chungangensis</name>
    <dbReference type="NCBI Taxonomy" id="587633"/>
    <lineage>
        <taxon>Bacteria</taxon>
        <taxon>Bacillati</taxon>
        <taxon>Bacillota</taxon>
        <taxon>Bacilli</taxon>
        <taxon>Bacillales</taxon>
        <taxon>Bacillaceae</taxon>
        <taxon>Bacillus</taxon>
    </lineage>
</organism>
<comment type="caution">
    <text evidence="2">The sequence shown here is derived from an EMBL/GenBank/DDBJ whole genome shotgun (WGS) entry which is preliminary data.</text>
</comment>
<proteinExistence type="predicted"/>
<sequence>MLNKFVEIYGWLAIGATAYIFIFGGALRFEVPRGIYRLFNTLGNLTIKRRLTSEDYIALARAGYIFEWSLPLLLRWKAKQV</sequence>
<name>A0ABT9WN60_9BACI</name>
<dbReference type="Proteomes" id="UP001223586">
    <property type="component" value="Unassembled WGS sequence"/>
</dbReference>
<keyword evidence="1" id="KW-0472">Membrane</keyword>
<feature type="transmembrane region" description="Helical" evidence="1">
    <location>
        <begin position="6"/>
        <end position="27"/>
    </location>
</feature>
<dbReference type="RefSeq" id="WP_307225822.1">
    <property type="nucleotide sequence ID" value="NZ_JAUSTT010000001.1"/>
</dbReference>
<protein>
    <submittedName>
        <fullName evidence="2">Uncharacterized protein</fullName>
    </submittedName>
</protein>
<keyword evidence="1" id="KW-1133">Transmembrane helix</keyword>
<dbReference type="EMBL" id="JAUSTT010000001">
    <property type="protein sequence ID" value="MDQ0174392.1"/>
    <property type="molecule type" value="Genomic_DNA"/>
</dbReference>
<accession>A0ABT9WN60</accession>
<gene>
    <name evidence="2" type="ORF">J2S08_000223</name>
</gene>
<evidence type="ECO:0000256" key="1">
    <source>
        <dbReference type="SAM" id="Phobius"/>
    </source>
</evidence>
<keyword evidence="1" id="KW-0812">Transmembrane</keyword>
<evidence type="ECO:0000313" key="3">
    <source>
        <dbReference type="Proteomes" id="UP001223586"/>
    </source>
</evidence>
<reference evidence="2 3" key="1">
    <citation type="submission" date="2023-07" db="EMBL/GenBank/DDBJ databases">
        <title>Genomic Encyclopedia of Type Strains, Phase IV (KMG-IV): sequencing the most valuable type-strain genomes for metagenomic binning, comparative biology and taxonomic classification.</title>
        <authorList>
            <person name="Goeker M."/>
        </authorList>
    </citation>
    <scope>NUCLEOTIDE SEQUENCE [LARGE SCALE GENOMIC DNA]</scope>
    <source>
        <strain evidence="2 3">DSM 23837</strain>
    </source>
</reference>